<sequence length="332" mass="36450">MRRDTSPSEHVSLSTDRVPAADRLAYFREALLHDLMPVEIYGDPSASFSAHLEADRLGPITLRRLTGRTPGRHGLRRTPGLIRRGDPGNYGLVMYEQGSAVLTHGDRQVELTAGEMTLIDTSRPYDGSYVSGHGRLLSIVFPREALPLPGASVDRLCGARLCARSGVGALLGAFTTQLARDIDGYRPSDAARVSATLTDLIGAALAHELEAAETLPAESRQRVLFLQVQTFIERRLGDPGLTPASVAVAHHVSARTLHRLFEPQGRTVAEWIRLRRLERCRRDLADPSMDDRPIHAIATRWGLPCAAHFSRVFRAAYGLSPQEFRTAGRARG</sequence>
<dbReference type="PROSITE" id="PS01124">
    <property type="entry name" value="HTH_ARAC_FAMILY_2"/>
    <property type="match status" value="1"/>
</dbReference>
<keyword evidence="3" id="KW-0804">Transcription</keyword>
<comment type="caution">
    <text evidence="5">The sequence shown here is derived from an EMBL/GenBank/DDBJ whole genome shotgun (WGS) entry which is preliminary data.</text>
</comment>
<keyword evidence="1" id="KW-0805">Transcription regulation</keyword>
<evidence type="ECO:0000256" key="1">
    <source>
        <dbReference type="ARBA" id="ARBA00023015"/>
    </source>
</evidence>
<dbReference type="Pfam" id="PF14525">
    <property type="entry name" value="AraC_binding_2"/>
    <property type="match status" value="1"/>
</dbReference>
<dbReference type="Pfam" id="PF12833">
    <property type="entry name" value="HTH_18"/>
    <property type="match status" value="1"/>
</dbReference>
<keyword evidence="2" id="KW-0238">DNA-binding</keyword>
<dbReference type="PANTHER" id="PTHR46796:SF6">
    <property type="entry name" value="ARAC SUBFAMILY"/>
    <property type="match status" value="1"/>
</dbReference>
<feature type="domain" description="HTH araC/xylS-type" evidence="4">
    <location>
        <begin position="226"/>
        <end position="327"/>
    </location>
</feature>
<dbReference type="SMART" id="SM00342">
    <property type="entry name" value="HTH_ARAC"/>
    <property type="match status" value="1"/>
</dbReference>
<protein>
    <submittedName>
        <fullName evidence="5">Helix-turn-helix protein</fullName>
    </submittedName>
</protein>
<dbReference type="RefSeq" id="WP_185792460.1">
    <property type="nucleotide sequence ID" value="NZ_VFOZ01000001.1"/>
</dbReference>
<dbReference type="InterPro" id="IPR050204">
    <property type="entry name" value="AraC_XylS_family_regulators"/>
</dbReference>
<evidence type="ECO:0000259" key="4">
    <source>
        <dbReference type="PROSITE" id="PS01124"/>
    </source>
</evidence>
<dbReference type="SUPFAM" id="SSF46689">
    <property type="entry name" value="Homeodomain-like"/>
    <property type="match status" value="1"/>
</dbReference>
<dbReference type="Gene3D" id="1.10.10.60">
    <property type="entry name" value="Homeodomain-like"/>
    <property type="match status" value="1"/>
</dbReference>
<dbReference type="PANTHER" id="PTHR46796">
    <property type="entry name" value="HTH-TYPE TRANSCRIPTIONAL ACTIVATOR RHAS-RELATED"/>
    <property type="match status" value="1"/>
</dbReference>
<dbReference type="Proteomes" id="UP000316096">
    <property type="component" value="Unassembled WGS sequence"/>
</dbReference>
<proteinExistence type="predicted"/>
<dbReference type="GO" id="GO:0043565">
    <property type="term" value="F:sequence-specific DNA binding"/>
    <property type="evidence" value="ECO:0007669"/>
    <property type="project" value="InterPro"/>
</dbReference>
<dbReference type="AlphaFoldDB" id="A0A543CTI4"/>
<name>A0A543CTI4_9ACTN</name>
<evidence type="ECO:0000313" key="5">
    <source>
        <dbReference type="EMBL" id="TQM00423.1"/>
    </source>
</evidence>
<dbReference type="InterPro" id="IPR035418">
    <property type="entry name" value="AraC-bd_2"/>
</dbReference>
<gene>
    <name evidence="5" type="ORF">FB559_6136</name>
</gene>
<reference evidence="5 6" key="1">
    <citation type="submission" date="2019-06" db="EMBL/GenBank/DDBJ databases">
        <title>Sequencing the genomes of 1000 actinobacteria strains.</title>
        <authorList>
            <person name="Klenk H.-P."/>
        </authorList>
    </citation>
    <scope>NUCLEOTIDE SEQUENCE [LARGE SCALE GENOMIC DNA]</scope>
    <source>
        <strain evidence="5 6">DSM 102200</strain>
    </source>
</reference>
<dbReference type="InterPro" id="IPR009057">
    <property type="entry name" value="Homeodomain-like_sf"/>
</dbReference>
<dbReference type="GO" id="GO:0003700">
    <property type="term" value="F:DNA-binding transcription factor activity"/>
    <property type="evidence" value="ECO:0007669"/>
    <property type="project" value="InterPro"/>
</dbReference>
<evidence type="ECO:0000256" key="2">
    <source>
        <dbReference type="ARBA" id="ARBA00023125"/>
    </source>
</evidence>
<evidence type="ECO:0000256" key="3">
    <source>
        <dbReference type="ARBA" id="ARBA00023163"/>
    </source>
</evidence>
<accession>A0A543CTI4</accession>
<dbReference type="EMBL" id="VFOZ01000001">
    <property type="protein sequence ID" value="TQM00423.1"/>
    <property type="molecule type" value="Genomic_DNA"/>
</dbReference>
<evidence type="ECO:0000313" key="6">
    <source>
        <dbReference type="Proteomes" id="UP000316096"/>
    </source>
</evidence>
<dbReference type="InterPro" id="IPR018060">
    <property type="entry name" value="HTH_AraC"/>
</dbReference>
<keyword evidence="6" id="KW-1185">Reference proteome</keyword>
<organism evidence="5 6">
    <name type="scientific">Actinoallomurus bryophytorum</name>
    <dbReference type="NCBI Taxonomy" id="1490222"/>
    <lineage>
        <taxon>Bacteria</taxon>
        <taxon>Bacillati</taxon>
        <taxon>Actinomycetota</taxon>
        <taxon>Actinomycetes</taxon>
        <taxon>Streptosporangiales</taxon>
        <taxon>Thermomonosporaceae</taxon>
        <taxon>Actinoallomurus</taxon>
    </lineage>
</organism>